<dbReference type="OrthoDB" id="9801841at2"/>
<evidence type="ECO:0000259" key="6">
    <source>
        <dbReference type="PROSITE" id="PS50011"/>
    </source>
</evidence>
<dbReference type="PROSITE" id="PS50011">
    <property type="entry name" value="PROTEIN_KINASE_DOM"/>
    <property type="match status" value="1"/>
</dbReference>
<evidence type="ECO:0000256" key="1">
    <source>
        <dbReference type="ARBA" id="ARBA00022679"/>
    </source>
</evidence>
<dbReference type="Gene3D" id="3.30.200.20">
    <property type="entry name" value="Phosphorylase Kinase, domain 1"/>
    <property type="match status" value="1"/>
</dbReference>
<reference evidence="7 8" key="1">
    <citation type="submission" date="2019-11" db="EMBL/GenBank/DDBJ databases">
        <title>Pseudmonas karstica sp. nov. and Pseudomonas spelaei sp. nov. from caves.</title>
        <authorList>
            <person name="Zeman M."/>
        </authorList>
    </citation>
    <scope>NUCLEOTIDE SEQUENCE [LARGE SCALE GENOMIC DNA]</scope>
    <source>
        <strain evidence="7 8">CCM 7891</strain>
    </source>
</reference>
<evidence type="ECO:0000313" key="8">
    <source>
        <dbReference type="Proteomes" id="UP000431485"/>
    </source>
</evidence>
<dbReference type="AlphaFoldDB" id="A0A7X2RQ12"/>
<evidence type="ECO:0000256" key="3">
    <source>
        <dbReference type="ARBA" id="ARBA00022777"/>
    </source>
</evidence>
<keyword evidence="3 7" id="KW-0418">Kinase</keyword>
<dbReference type="GO" id="GO:0004674">
    <property type="term" value="F:protein serine/threonine kinase activity"/>
    <property type="evidence" value="ECO:0007669"/>
    <property type="project" value="TreeGrafter"/>
</dbReference>
<dbReference type="InterPro" id="IPR017441">
    <property type="entry name" value="Protein_kinase_ATP_BS"/>
</dbReference>
<dbReference type="Proteomes" id="UP000431485">
    <property type="component" value="Unassembled WGS sequence"/>
</dbReference>
<comment type="caution">
    <text evidence="7">The sequence shown here is derived from an EMBL/GenBank/DDBJ whole genome shotgun (WGS) entry which is preliminary data.</text>
</comment>
<protein>
    <submittedName>
        <fullName evidence="7">Protein kinase</fullName>
    </submittedName>
</protein>
<dbReference type="PANTHER" id="PTHR43289">
    <property type="entry name" value="MITOGEN-ACTIVATED PROTEIN KINASE KINASE KINASE 20-RELATED"/>
    <property type="match status" value="1"/>
</dbReference>
<sequence>MPSLLAGRYRIERMLGAGGMGVVYRARDLLHEQFGEPDSKVALKVLSQTLSRATDAHVLLYSEFALTRCLRHERVIRVYSFEVDTTWQMAFYTMELLPGMTLDSLLRECPGGLPWSELQPIAVGLLDALGYTHQQGVLHGDVKPANVMVGEQGLRLFDFGLGQATTPALAGLPALSRGRFNAWTPSYVAPELLDGAPLSASADLYAAACVLYALAQGRRPFDGSLQHRSAAQCGPPGQLPRQCWSALCMAMAGDPRRRMVTVDELRAVIGGVRTGVRRWFKPHGCTQSAKPCN</sequence>
<dbReference type="InterPro" id="IPR000719">
    <property type="entry name" value="Prot_kinase_dom"/>
</dbReference>
<evidence type="ECO:0000256" key="2">
    <source>
        <dbReference type="ARBA" id="ARBA00022741"/>
    </source>
</evidence>
<keyword evidence="8" id="KW-1185">Reference proteome</keyword>
<keyword evidence="4 5" id="KW-0067">ATP-binding</keyword>
<dbReference type="GO" id="GO:0005524">
    <property type="term" value="F:ATP binding"/>
    <property type="evidence" value="ECO:0007669"/>
    <property type="project" value="UniProtKB-UniRule"/>
</dbReference>
<dbReference type="Pfam" id="PF00069">
    <property type="entry name" value="Pkinase"/>
    <property type="match status" value="1"/>
</dbReference>
<feature type="binding site" evidence="5">
    <location>
        <position position="44"/>
    </location>
    <ligand>
        <name>ATP</name>
        <dbReference type="ChEBI" id="CHEBI:30616"/>
    </ligand>
</feature>
<evidence type="ECO:0000313" key="7">
    <source>
        <dbReference type="EMBL" id="MTD18991.1"/>
    </source>
</evidence>
<dbReference type="Gene3D" id="1.10.510.10">
    <property type="entry name" value="Transferase(Phosphotransferase) domain 1"/>
    <property type="match status" value="1"/>
</dbReference>
<dbReference type="CDD" id="cd14014">
    <property type="entry name" value="STKc_PknB_like"/>
    <property type="match status" value="1"/>
</dbReference>
<dbReference type="PROSITE" id="PS00108">
    <property type="entry name" value="PROTEIN_KINASE_ST"/>
    <property type="match status" value="1"/>
</dbReference>
<accession>A0A7X2RQ12</accession>
<organism evidence="7 8">
    <name type="scientific">Pseudomonas karstica</name>
    <dbReference type="NCBI Taxonomy" id="1055468"/>
    <lineage>
        <taxon>Bacteria</taxon>
        <taxon>Pseudomonadati</taxon>
        <taxon>Pseudomonadota</taxon>
        <taxon>Gammaproteobacteria</taxon>
        <taxon>Pseudomonadales</taxon>
        <taxon>Pseudomonadaceae</taxon>
        <taxon>Pseudomonas</taxon>
    </lineage>
</organism>
<dbReference type="PANTHER" id="PTHR43289:SF6">
    <property type="entry name" value="SERINE_THREONINE-PROTEIN KINASE NEKL-3"/>
    <property type="match status" value="1"/>
</dbReference>
<gene>
    <name evidence="7" type="ORF">GIR22_07480</name>
</gene>
<dbReference type="SMART" id="SM00220">
    <property type="entry name" value="S_TKc"/>
    <property type="match status" value="1"/>
</dbReference>
<proteinExistence type="predicted"/>
<evidence type="ECO:0000256" key="4">
    <source>
        <dbReference type="ARBA" id="ARBA00022840"/>
    </source>
</evidence>
<name>A0A7X2RQ12_9PSED</name>
<evidence type="ECO:0000256" key="5">
    <source>
        <dbReference type="PROSITE-ProRule" id="PRU10141"/>
    </source>
</evidence>
<dbReference type="PROSITE" id="PS00107">
    <property type="entry name" value="PROTEIN_KINASE_ATP"/>
    <property type="match status" value="1"/>
</dbReference>
<dbReference type="RefSeq" id="WP_154742710.1">
    <property type="nucleotide sequence ID" value="NZ_JBHSTG010000052.1"/>
</dbReference>
<dbReference type="SUPFAM" id="SSF56112">
    <property type="entry name" value="Protein kinase-like (PK-like)"/>
    <property type="match status" value="1"/>
</dbReference>
<dbReference type="InterPro" id="IPR011009">
    <property type="entry name" value="Kinase-like_dom_sf"/>
</dbReference>
<dbReference type="EMBL" id="WLYI01000007">
    <property type="protein sequence ID" value="MTD18991.1"/>
    <property type="molecule type" value="Genomic_DNA"/>
</dbReference>
<keyword evidence="1" id="KW-0808">Transferase</keyword>
<feature type="domain" description="Protein kinase" evidence="6">
    <location>
        <begin position="9"/>
        <end position="280"/>
    </location>
</feature>
<keyword evidence="2 5" id="KW-0547">Nucleotide-binding</keyword>
<dbReference type="InterPro" id="IPR008271">
    <property type="entry name" value="Ser/Thr_kinase_AS"/>
</dbReference>